<reference evidence="2 3" key="1">
    <citation type="journal article" date="2018" name="Cell">
        <title>The Chara Genome: Secondary Complexity and Implications for Plant Terrestrialization.</title>
        <authorList>
            <person name="Nishiyama T."/>
            <person name="Sakayama H."/>
            <person name="Vries J.D."/>
            <person name="Buschmann H."/>
            <person name="Saint-Marcoux D."/>
            <person name="Ullrich K.K."/>
            <person name="Haas F.B."/>
            <person name="Vanderstraeten L."/>
            <person name="Becker D."/>
            <person name="Lang D."/>
            <person name="Vosolsobe S."/>
            <person name="Rombauts S."/>
            <person name="Wilhelmsson P.K.I."/>
            <person name="Janitza P."/>
            <person name="Kern R."/>
            <person name="Heyl A."/>
            <person name="Rumpler F."/>
            <person name="Villalobos L.I.A.C."/>
            <person name="Clay J.M."/>
            <person name="Skokan R."/>
            <person name="Toyoda A."/>
            <person name="Suzuki Y."/>
            <person name="Kagoshima H."/>
            <person name="Schijlen E."/>
            <person name="Tajeshwar N."/>
            <person name="Catarino B."/>
            <person name="Hetherington A.J."/>
            <person name="Saltykova A."/>
            <person name="Bonnot C."/>
            <person name="Breuninger H."/>
            <person name="Symeonidi A."/>
            <person name="Radhakrishnan G.V."/>
            <person name="Van Nieuwerburgh F."/>
            <person name="Deforce D."/>
            <person name="Chang C."/>
            <person name="Karol K.G."/>
            <person name="Hedrich R."/>
            <person name="Ulvskov P."/>
            <person name="Glockner G."/>
            <person name="Delwiche C.F."/>
            <person name="Petrasek J."/>
            <person name="Van de Peer Y."/>
            <person name="Friml J."/>
            <person name="Beilby M."/>
            <person name="Dolan L."/>
            <person name="Kohara Y."/>
            <person name="Sugano S."/>
            <person name="Fujiyama A."/>
            <person name="Delaux P.-M."/>
            <person name="Quint M."/>
            <person name="TheiBen G."/>
            <person name="Hagemann M."/>
            <person name="Harholt J."/>
            <person name="Dunand C."/>
            <person name="Zachgo S."/>
            <person name="Langdale J."/>
            <person name="Maumus F."/>
            <person name="Straeten D.V.D."/>
            <person name="Gould S.B."/>
            <person name="Rensing S.A."/>
        </authorList>
    </citation>
    <scope>NUCLEOTIDE SEQUENCE [LARGE SCALE GENOMIC DNA]</scope>
    <source>
        <strain evidence="2 3">S276</strain>
    </source>
</reference>
<dbReference type="AlphaFoldDB" id="A0A388LSA1"/>
<feature type="region of interest" description="Disordered" evidence="1">
    <location>
        <begin position="1"/>
        <end position="85"/>
    </location>
</feature>
<evidence type="ECO:0000313" key="2">
    <source>
        <dbReference type="EMBL" id="GBG85135.1"/>
    </source>
</evidence>
<gene>
    <name evidence="2" type="ORF">CBR_g39701</name>
</gene>
<keyword evidence="3" id="KW-1185">Reference proteome</keyword>
<protein>
    <submittedName>
        <fullName evidence="2">Uncharacterized protein</fullName>
    </submittedName>
</protein>
<organism evidence="2 3">
    <name type="scientific">Chara braunii</name>
    <name type="common">Braun's stonewort</name>
    <dbReference type="NCBI Taxonomy" id="69332"/>
    <lineage>
        <taxon>Eukaryota</taxon>
        <taxon>Viridiplantae</taxon>
        <taxon>Streptophyta</taxon>
        <taxon>Charophyceae</taxon>
        <taxon>Charales</taxon>
        <taxon>Characeae</taxon>
        <taxon>Chara</taxon>
    </lineage>
</organism>
<comment type="caution">
    <text evidence="2">The sequence shown here is derived from an EMBL/GenBank/DDBJ whole genome shotgun (WGS) entry which is preliminary data.</text>
</comment>
<sequence>MPGGQEQGVRKRQSKQVGATTSKKAKRPGGLTIREGQDMSEGDSARLGIAATREPSEKSKRKLAAEEDDGEKKPRRRKIAEGTRCGERAVGRQYDEAATFWLEYERNDDGEIVEKELPIQLLIDPRRVCDIPPWERYYNHRSFTRYGVDDMKGAMLRQFHEEKRKISTKNPLVLTPIYKPVTHKPERAERVYKDVFKPEDKDKYFYYPVNGQHTVAAVELAGEAIFELWKMHSWPARVVWFSDEDFRGYLQSLDDMTDAKKSSILEDILALRGLFVQSASGHLKRQHKPGIKDMVATRKVDRMMLRMFHYILFLESEEDAKVSRYGSQLFRTEEQLLAEFASRGLTKQVWVELRKHFHGAVEYVNTCKRCLSYEKKSLDETKKMYDDERFPKSFEKSVRSILRRTEEEVQDTIRVSGAVRHII</sequence>
<dbReference type="EMBL" id="BFEA01000506">
    <property type="protein sequence ID" value="GBG85135.1"/>
    <property type="molecule type" value="Genomic_DNA"/>
</dbReference>
<name>A0A388LSA1_CHABU</name>
<dbReference type="Proteomes" id="UP000265515">
    <property type="component" value="Unassembled WGS sequence"/>
</dbReference>
<evidence type="ECO:0000256" key="1">
    <source>
        <dbReference type="SAM" id="MobiDB-lite"/>
    </source>
</evidence>
<proteinExistence type="predicted"/>
<evidence type="ECO:0000313" key="3">
    <source>
        <dbReference type="Proteomes" id="UP000265515"/>
    </source>
</evidence>
<accession>A0A388LSA1</accession>
<dbReference type="Gramene" id="GBG85135">
    <property type="protein sequence ID" value="GBG85135"/>
    <property type="gene ID" value="CBR_g39701"/>
</dbReference>